<dbReference type="Proteomes" id="UP001183881">
    <property type="component" value="Unassembled WGS sequence"/>
</dbReference>
<evidence type="ECO:0000256" key="4">
    <source>
        <dbReference type="ARBA" id="ARBA00023002"/>
    </source>
</evidence>
<evidence type="ECO:0000256" key="2">
    <source>
        <dbReference type="ARBA" id="ARBA00009928"/>
    </source>
</evidence>
<sequence>MAYVRKDAATLTAGEKCRFVNALLEVKRRGEYDEFVRTHLAYYASDGERGLRTAHMAPSFLPWHRRFLLDLEEALRRVDPSVTLPYWDWTRDRSAGSAPWTADLLGGDGRRSDLRVTTGPFAYREGNWTIRIGVTEGEFLTRDLGRRADPIALPAKSDLEQALKERAYDVAPWDSTVTRGFRNRLEGWGTGRGSASWRNHNRVHRWVGGAMLGAASVNDPAFWLHHAFVDLQWYRWQRRHRGARYLPATAPGPGDEQHGRIVSRREKLPPWDVTPQELEDVGAVYRYA</sequence>
<dbReference type="InterPro" id="IPR008922">
    <property type="entry name" value="Di-copper_centre_dom_sf"/>
</dbReference>
<evidence type="ECO:0000313" key="9">
    <source>
        <dbReference type="Proteomes" id="UP001183881"/>
    </source>
</evidence>
<dbReference type="RefSeq" id="WP_311644223.1">
    <property type="nucleotide sequence ID" value="NZ_JAVRFA010000014.1"/>
</dbReference>
<dbReference type="PANTHER" id="PTHR11474">
    <property type="entry name" value="TYROSINASE FAMILY MEMBER"/>
    <property type="match status" value="1"/>
</dbReference>
<name>A0ABU2PY66_9ACTN</name>
<feature type="domain" description="Tyrosinase copper-binding" evidence="7">
    <location>
        <begin position="219"/>
        <end position="230"/>
    </location>
</feature>
<keyword evidence="9" id="KW-1185">Reference proteome</keyword>
<evidence type="ECO:0000256" key="5">
    <source>
        <dbReference type="ARBA" id="ARBA00023008"/>
    </source>
</evidence>
<dbReference type="InterPro" id="IPR050316">
    <property type="entry name" value="Tyrosinase/Hemocyanin"/>
</dbReference>
<evidence type="ECO:0000256" key="1">
    <source>
        <dbReference type="ARBA" id="ARBA00001973"/>
    </source>
</evidence>
<keyword evidence="4" id="KW-0560">Oxidoreductase</keyword>
<dbReference type="PANTHER" id="PTHR11474:SF126">
    <property type="entry name" value="TYROSINASE-LIKE PROTEIN TYR-1-RELATED"/>
    <property type="match status" value="1"/>
</dbReference>
<dbReference type="SUPFAM" id="SSF48056">
    <property type="entry name" value="Di-copper centre-containing domain"/>
    <property type="match status" value="1"/>
</dbReference>
<evidence type="ECO:0000259" key="7">
    <source>
        <dbReference type="PROSITE" id="PS00498"/>
    </source>
</evidence>
<dbReference type="EMBL" id="JAVRFA010000014">
    <property type="protein sequence ID" value="MDT0395939.1"/>
    <property type="molecule type" value="Genomic_DNA"/>
</dbReference>
<dbReference type="PROSITE" id="PS00497">
    <property type="entry name" value="TYROSINASE_1"/>
    <property type="match status" value="1"/>
</dbReference>
<comment type="cofactor">
    <cofactor evidence="1">
        <name>Cu(2+)</name>
        <dbReference type="ChEBI" id="CHEBI:29036"/>
    </cofactor>
</comment>
<evidence type="ECO:0000256" key="3">
    <source>
        <dbReference type="ARBA" id="ARBA00022723"/>
    </source>
</evidence>
<proteinExistence type="inferred from homology"/>
<dbReference type="PRINTS" id="PR00092">
    <property type="entry name" value="TYROSINASE"/>
</dbReference>
<evidence type="ECO:0000259" key="6">
    <source>
        <dbReference type="PROSITE" id="PS00497"/>
    </source>
</evidence>
<comment type="caution">
    <text evidence="8">The sequence shown here is derived from an EMBL/GenBank/DDBJ whole genome shotgun (WGS) entry which is preliminary data.</text>
</comment>
<evidence type="ECO:0000313" key="8">
    <source>
        <dbReference type="EMBL" id="MDT0395939.1"/>
    </source>
</evidence>
<dbReference type="Pfam" id="PF00264">
    <property type="entry name" value="Tyrosinase"/>
    <property type="match status" value="1"/>
</dbReference>
<organism evidence="8 9">
    <name type="scientific">Streptomyces edwardsiae</name>
    <dbReference type="NCBI Taxonomy" id="3075527"/>
    <lineage>
        <taxon>Bacteria</taxon>
        <taxon>Bacillati</taxon>
        <taxon>Actinomycetota</taxon>
        <taxon>Actinomycetes</taxon>
        <taxon>Kitasatosporales</taxon>
        <taxon>Streptomycetaceae</taxon>
        <taxon>Streptomyces</taxon>
    </lineage>
</organism>
<gene>
    <name evidence="8" type="ORF">RM705_14795</name>
</gene>
<keyword evidence="3" id="KW-0479">Metal-binding</keyword>
<feature type="domain" description="Tyrosinase copper-binding" evidence="6">
    <location>
        <begin position="55"/>
        <end position="72"/>
    </location>
</feature>
<comment type="similarity">
    <text evidence="2">Belongs to the tyrosinase family.</text>
</comment>
<reference evidence="9" key="1">
    <citation type="submission" date="2023-07" db="EMBL/GenBank/DDBJ databases">
        <title>30 novel species of actinomycetes from the DSMZ collection.</title>
        <authorList>
            <person name="Nouioui I."/>
        </authorList>
    </citation>
    <scope>NUCLEOTIDE SEQUENCE [LARGE SCALE GENOMIC DNA]</scope>
    <source>
        <strain evidence="9">DSM 41636</strain>
    </source>
</reference>
<accession>A0ABU2PY66</accession>
<dbReference type="PROSITE" id="PS00498">
    <property type="entry name" value="TYROSINASE_2"/>
    <property type="match status" value="1"/>
</dbReference>
<dbReference type="InterPro" id="IPR002227">
    <property type="entry name" value="Tyrosinase_Cu-bd"/>
</dbReference>
<protein>
    <submittedName>
        <fullName evidence="8">Tyrosinase family protein</fullName>
    </submittedName>
</protein>
<keyword evidence="5" id="KW-0186">Copper</keyword>
<dbReference type="Gene3D" id="1.10.1280.10">
    <property type="entry name" value="Di-copper center containing domain from catechol oxidase"/>
    <property type="match status" value="1"/>
</dbReference>